<feature type="coiled-coil region" evidence="1">
    <location>
        <begin position="39"/>
        <end position="90"/>
    </location>
</feature>
<dbReference type="RefSeq" id="WP_129062341.1">
    <property type="nucleotide sequence ID" value="NZ_NXIE01000005.1"/>
</dbReference>
<gene>
    <name evidence="2" type="ORF">CP965_11950</name>
</gene>
<comment type="caution">
    <text evidence="2">The sequence shown here is derived from an EMBL/GenBank/DDBJ whole genome shotgun (WGS) entry which is preliminary data.</text>
</comment>
<proteinExistence type="predicted"/>
<protein>
    <submittedName>
        <fullName evidence="2">Uncharacterized protein</fullName>
    </submittedName>
</protein>
<evidence type="ECO:0000313" key="3">
    <source>
        <dbReference type="Proteomes" id="UP000289718"/>
    </source>
</evidence>
<evidence type="ECO:0000313" key="2">
    <source>
        <dbReference type="EMBL" id="RXK11887.1"/>
    </source>
</evidence>
<keyword evidence="1" id="KW-0175">Coiled coil</keyword>
<reference evidence="2 3" key="1">
    <citation type="submission" date="2017-09" db="EMBL/GenBank/DDBJ databases">
        <title>Genomics of the genus Arcobacter.</title>
        <authorList>
            <person name="Perez-Cataluna A."/>
            <person name="Figueras M.J."/>
            <person name="Salas-Masso N."/>
        </authorList>
    </citation>
    <scope>NUCLEOTIDE SEQUENCE [LARGE SCALE GENOMIC DNA]</scope>
    <source>
        <strain evidence="2 3">F156-34</strain>
    </source>
</reference>
<dbReference type="Proteomes" id="UP000289718">
    <property type="component" value="Unassembled WGS sequence"/>
</dbReference>
<sequence length="125" mass="14825">MIEKIVDEMLTLVKKMKDYINQDIEDIKHARHEALLTRNEEKQEMMEKIVSYKQELNQEIINKMNEGIDVNIYREMVDNLEVELKSLYELNKKLAIIVQPIQQMYKEIVEELTQINGGKMVDVKA</sequence>
<accession>A0A4Q1ATT3</accession>
<name>A0A4Q1ATT3_9BACT</name>
<dbReference type="OrthoDB" id="5334106at2"/>
<dbReference type="EMBL" id="NXIE01000005">
    <property type="protein sequence ID" value="RXK11887.1"/>
    <property type="molecule type" value="Genomic_DNA"/>
</dbReference>
<evidence type="ECO:0000256" key="1">
    <source>
        <dbReference type="SAM" id="Coils"/>
    </source>
</evidence>
<organism evidence="2 3">
    <name type="scientific">Halarcobacter mediterraneus</name>
    <dbReference type="NCBI Taxonomy" id="2023153"/>
    <lineage>
        <taxon>Bacteria</taxon>
        <taxon>Pseudomonadati</taxon>
        <taxon>Campylobacterota</taxon>
        <taxon>Epsilonproteobacteria</taxon>
        <taxon>Campylobacterales</taxon>
        <taxon>Arcobacteraceae</taxon>
        <taxon>Halarcobacter</taxon>
    </lineage>
</organism>
<keyword evidence="3" id="KW-1185">Reference proteome</keyword>
<dbReference type="AlphaFoldDB" id="A0A4Q1ATT3"/>